<dbReference type="Pfam" id="PF14305">
    <property type="entry name" value="ATPgrasp_TupA"/>
    <property type="match status" value="1"/>
</dbReference>
<name>A0A5S9PG55_9GAMM</name>
<reference evidence="1 2" key="1">
    <citation type="submission" date="2019-11" db="EMBL/GenBank/DDBJ databases">
        <authorList>
            <person name="Holert J."/>
        </authorList>
    </citation>
    <scope>NUCLEOTIDE SEQUENCE [LARGE SCALE GENOMIC DNA]</scope>
    <source>
        <strain evidence="1">SB11_3</strain>
    </source>
</reference>
<dbReference type="Proteomes" id="UP000441399">
    <property type="component" value="Unassembled WGS sequence"/>
</dbReference>
<dbReference type="AlphaFoldDB" id="A0A5S9PG55"/>
<protein>
    <submittedName>
        <fullName evidence="1">Uncharacterized protein</fullName>
    </submittedName>
</protein>
<evidence type="ECO:0000313" key="1">
    <source>
        <dbReference type="EMBL" id="CAA0103028.1"/>
    </source>
</evidence>
<dbReference type="EMBL" id="CACSIO010000009">
    <property type="protein sequence ID" value="CAA0103028.1"/>
    <property type="molecule type" value="Genomic_DNA"/>
</dbReference>
<evidence type="ECO:0000313" key="2">
    <source>
        <dbReference type="Proteomes" id="UP000441399"/>
    </source>
</evidence>
<accession>A0A5S9PG55</accession>
<keyword evidence="2" id="KW-1185">Reference proteome</keyword>
<gene>
    <name evidence="1" type="ORF">OPDIPICF_04506</name>
</gene>
<proteinExistence type="predicted"/>
<dbReference type="InterPro" id="IPR029465">
    <property type="entry name" value="ATPgrasp_TupA"/>
</dbReference>
<dbReference type="OrthoDB" id="9791827at2"/>
<organism evidence="1 2">
    <name type="scientific">BD1-7 clade bacterium</name>
    <dbReference type="NCBI Taxonomy" id="2029982"/>
    <lineage>
        <taxon>Bacteria</taxon>
        <taxon>Pseudomonadati</taxon>
        <taxon>Pseudomonadota</taxon>
        <taxon>Gammaproteobacteria</taxon>
        <taxon>Cellvibrionales</taxon>
        <taxon>Spongiibacteraceae</taxon>
        <taxon>BD1-7 clade</taxon>
    </lineage>
</organism>
<sequence length="287" mass="33231">MRKIVRRFLKFIDPEFHAKVRCLQRLGHWPNFVDPHSYNEKINYRKFHGKRDEKFTTCSDKLAVRHWISEKIGKEYLVPLLYSGESISEEKLSELGKGIVVKTTHDSGSVYIVGENSPPTPKDIVAGINKSLAHDFGRSVSEWWYSAIPRRVIVEKLLVSQAGAPPDDYKFHVFRRKTGIVVILQMDFDRHSEHTRSFYDEELSLLDISKKMTNTHFEWNSPPKNYEEMLHIAKRLGGEFDYARVDLYNVDGAVYFGEITFAPAGGFGRFSPDNIDIKWGELWEQSA</sequence>
<dbReference type="SUPFAM" id="SSF56059">
    <property type="entry name" value="Glutathione synthetase ATP-binding domain-like"/>
    <property type="match status" value="1"/>
</dbReference>